<dbReference type="SUPFAM" id="SSF51011">
    <property type="entry name" value="Glycosyl hydrolase domain"/>
    <property type="match status" value="1"/>
</dbReference>
<name>A0A109UYD8_9SACH</name>
<dbReference type="Proteomes" id="UP000243052">
    <property type="component" value="Chromosome iii"/>
</dbReference>
<dbReference type="GO" id="GO:0005975">
    <property type="term" value="P:carbohydrate metabolic process"/>
    <property type="evidence" value="ECO:0007669"/>
    <property type="project" value="InterPro"/>
</dbReference>
<keyword evidence="4 11" id="KW-0732">Signal</keyword>
<keyword evidence="8 10" id="KW-0326">Glycosidase</keyword>
<dbReference type="OrthoDB" id="1334205at2759"/>
<dbReference type="GO" id="GO:0030246">
    <property type="term" value="F:carbohydrate binding"/>
    <property type="evidence" value="ECO:0007669"/>
    <property type="project" value="InterPro"/>
</dbReference>
<comment type="subcellular location">
    <subcellularLocation>
        <location evidence="1">Endoplasmic reticulum</location>
    </subcellularLocation>
</comment>
<dbReference type="InterPro" id="IPR048395">
    <property type="entry name" value="Glyco_hydro_31_C"/>
</dbReference>
<reference evidence="15 16" key="1">
    <citation type="submission" date="2016-01" db="EMBL/GenBank/DDBJ databases">
        <title>Genome sequence of the yeast Holleya sinecauda.</title>
        <authorList>
            <person name="Dietrich F.S."/>
        </authorList>
    </citation>
    <scope>NUCLEOTIDE SEQUENCE [LARGE SCALE GENOMIC DNA]</scope>
    <source>
        <strain evidence="15 16">ATCC 58844</strain>
    </source>
</reference>
<comment type="similarity">
    <text evidence="3 10">Belongs to the glycosyl hydrolase 31 family.</text>
</comment>
<sequence length="919" mass="104420">MWWKNCLGLLVLLQQVTFTVGVDTVGFDYKQLATCETSGTCNRNKIYAKNIENSKANYYSIDANSINYEAGSHTLTANVLKRLSRNEDKFISLPFTLDILENSAVRFTIDENRQDAVVPDLLTKNRTRAASEWAFNNVEPAPKGKEKVEISKPSIWNKNDVVKVHDDEADIRIELSLSKFLIKVYYKNQLQITVNERSYLNFEHWKPGPDHTRDLLPDEIAINATSLFQTAAKDTMPFGPESVALDFTFHKYQNVYGIPEHLDTLRLKDTSAGEPYRLFNVDGHAEHPDAVKPTYGAIPFMISSRPGSALGLFWSNAADTWVDVKYDNKDTKTHWMSEAGVLDVVMIVADTPLKVTESFTELTGKPALPQLSSLGYHQCRYSYYDEEDVMNVITKMDEHEMPLDFMWLDLDYTDGRKFFTWKSDAYPDPQRMLRTLDAMGRNLVVIIDPQFKLGYEVSDDLIKNSSALIMHDGSVFSGDGWPGKSIWIDPLSPHFPAVWTGLFKDFIKDSKNLFVWNDMDEPSIFSGPETTSPKDCIQFGGFESRAVHNLYGIALHEATCKALVDVYAAEDKRQFILSRSFFAGSQRTAGTWTGDTYASWEHLQLTIPMLLVSNIVGMPLIGADVGGFFGNPTPELLTRWYQAGMWYPFFRAHADIDTVRREPYLLDEPYRTVVRDVLRLRYSLLPTLYTAFHEASITGAPVLAPVFYEHPELDEVYDIDDQFFVGQQGLMVKPIVEPEISTTNVYFPPGLFYDYWTMAPIYSKKGEYKTLPVSIDTFPLFIESGKIITRRDRHRRAIKLMKHDPFTLVLAPSEQGTANGSLYLDDGETFGYKAGKFLKVDFQLDSTSITGKVSNFNEEFAGLKVENVIIANEKHLDLQDSVTIVQGNTNWTSTVTRTEYYYTIKNPAVVLGSDWKIVF</sequence>
<dbReference type="SUPFAM" id="SSF74650">
    <property type="entry name" value="Galactose mutarotase-like"/>
    <property type="match status" value="1"/>
</dbReference>
<dbReference type="InterPro" id="IPR025887">
    <property type="entry name" value="Glyco_hydro_31_N_dom"/>
</dbReference>
<evidence type="ECO:0000256" key="4">
    <source>
        <dbReference type="ARBA" id="ARBA00022729"/>
    </source>
</evidence>
<dbReference type="GeneID" id="28723026"/>
<evidence type="ECO:0000256" key="3">
    <source>
        <dbReference type="ARBA" id="ARBA00007806"/>
    </source>
</evidence>
<evidence type="ECO:0000256" key="6">
    <source>
        <dbReference type="ARBA" id="ARBA00022824"/>
    </source>
</evidence>
<dbReference type="Pfam" id="PF21365">
    <property type="entry name" value="Glyco_hydro_31_3rd"/>
    <property type="match status" value="1"/>
</dbReference>
<comment type="pathway">
    <text evidence="2">Glycan metabolism; N-glycan metabolism.</text>
</comment>
<evidence type="ECO:0000259" key="14">
    <source>
        <dbReference type="Pfam" id="PF21365"/>
    </source>
</evidence>
<keyword evidence="7" id="KW-0325">Glycoprotein</keyword>
<evidence type="ECO:0000256" key="10">
    <source>
        <dbReference type="RuleBase" id="RU361185"/>
    </source>
</evidence>
<evidence type="ECO:0000256" key="9">
    <source>
        <dbReference type="ARBA" id="ARBA00042895"/>
    </source>
</evidence>
<dbReference type="Pfam" id="PF13802">
    <property type="entry name" value="Gal_mutarotas_2"/>
    <property type="match status" value="1"/>
</dbReference>
<dbReference type="InterPro" id="IPR011013">
    <property type="entry name" value="Gal_mutarotase_sf_dom"/>
</dbReference>
<dbReference type="PANTHER" id="PTHR22762">
    <property type="entry name" value="ALPHA-GLUCOSIDASE"/>
    <property type="match status" value="1"/>
</dbReference>
<evidence type="ECO:0000256" key="1">
    <source>
        <dbReference type="ARBA" id="ARBA00004240"/>
    </source>
</evidence>
<dbReference type="GO" id="GO:0090599">
    <property type="term" value="F:alpha-glucosidase activity"/>
    <property type="evidence" value="ECO:0007669"/>
    <property type="project" value="TreeGrafter"/>
</dbReference>
<dbReference type="CDD" id="cd06603">
    <property type="entry name" value="GH31_GANC_GANAB_alpha"/>
    <property type="match status" value="1"/>
</dbReference>
<dbReference type="RefSeq" id="XP_017986805.1">
    <property type="nucleotide sequence ID" value="XM_018131307.1"/>
</dbReference>
<gene>
    <name evidence="15" type="ORF">AW171_hschr31662</name>
</gene>
<dbReference type="Gene3D" id="2.60.40.1760">
    <property type="entry name" value="glycosyl hydrolase (family 31)"/>
    <property type="match status" value="1"/>
</dbReference>
<dbReference type="AlphaFoldDB" id="A0A109UYD8"/>
<evidence type="ECO:0000256" key="7">
    <source>
        <dbReference type="ARBA" id="ARBA00023180"/>
    </source>
</evidence>
<evidence type="ECO:0000313" key="16">
    <source>
        <dbReference type="Proteomes" id="UP000243052"/>
    </source>
</evidence>
<dbReference type="GO" id="GO:0017177">
    <property type="term" value="C:glucosidase II complex"/>
    <property type="evidence" value="ECO:0007669"/>
    <property type="project" value="TreeGrafter"/>
</dbReference>
<feature type="domain" description="Glycosyl hydrolase family 31 C-terminal" evidence="14">
    <location>
        <begin position="699"/>
        <end position="788"/>
    </location>
</feature>
<keyword evidence="5 10" id="KW-0378">Hydrolase</keyword>
<evidence type="ECO:0000256" key="11">
    <source>
        <dbReference type="SAM" id="SignalP"/>
    </source>
</evidence>
<evidence type="ECO:0000256" key="2">
    <source>
        <dbReference type="ARBA" id="ARBA00004833"/>
    </source>
</evidence>
<evidence type="ECO:0000256" key="5">
    <source>
        <dbReference type="ARBA" id="ARBA00022801"/>
    </source>
</evidence>
<dbReference type="Pfam" id="PF01055">
    <property type="entry name" value="Glyco_hydro_31_2nd"/>
    <property type="match status" value="1"/>
</dbReference>
<evidence type="ECO:0000313" key="15">
    <source>
        <dbReference type="EMBL" id="AMD19809.1"/>
    </source>
</evidence>
<dbReference type="InterPro" id="IPR000322">
    <property type="entry name" value="Glyco_hydro_31_TIM"/>
</dbReference>
<keyword evidence="16" id="KW-1185">Reference proteome</keyword>
<evidence type="ECO:0000259" key="13">
    <source>
        <dbReference type="Pfam" id="PF13802"/>
    </source>
</evidence>
<evidence type="ECO:0000259" key="12">
    <source>
        <dbReference type="Pfam" id="PF01055"/>
    </source>
</evidence>
<feature type="chain" id="PRO_5007141035" description="Glucosidase II subunit alpha" evidence="11">
    <location>
        <begin position="22"/>
        <end position="919"/>
    </location>
</feature>
<dbReference type="GO" id="GO:0006491">
    <property type="term" value="P:N-glycan processing"/>
    <property type="evidence" value="ECO:0007669"/>
    <property type="project" value="TreeGrafter"/>
</dbReference>
<proteinExistence type="inferred from homology"/>
<keyword evidence="6" id="KW-0256">Endoplasmic reticulum</keyword>
<dbReference type="EMBL" id="CP014243">
    <property type="protein sequence ID" value="AMD19809.1"/>
    <property type="molecule type" value="Genomic_DNA"/>
</dbReference>
<dbReference type="CDD" id="cd14752">
    <property type="entry name" value="GH31_N"/>
    <property type="match status" value="1"/>
</dbReference>
<accession>A0A109UYD8</accession>
<feature type="domain" description="Glycoside hydrolase family 31 TIM barrel" evidence="12">
    <location>
        <begin position="366"/>
        <end position="691"/>
    </location>
</feature>
<dbReference type="PANTHER" id="PTHR22762:SF54">
    <property type="entry name" value="BCDNA.GH04962"/>
    <property type="match status" value="1"/>
</dbReference>
<feature type="signal peptide" evidence="11">
    <location>
        <begin position="1"/>
        <end position="21"/>
    </location>
</feature>
<evidence type="ECO:0000256" key="8">
    <source>
        <dbReference type="ARBA" id="ARBA00023295"/>
    </source>
</evidence>
<dbReference type="InterPro" id="IPR013780">
    <property type="entry name" value="Glyco_hydro_b"/>
</dbReference>
<dbReference type="STRING" id="45286.A0A109UYD8"/>
<dbReference type="Gene3D" id="3.20.20.80">
    <property type="entry name" value="Glycosidases"/>
    <property type="match status" value="2"/>
</dbReference>
<dbReference type="Gene3D" id="2.60.40.1180">
    <property type="entry name" value="Golgi alpha-mannosidase II"/>
    <property type="match status" value="2"/>
</dbReference>
<feature type="domain" description="Glycoside hydrolase family 31 N-terminal" evidence="13">
    <location>
        <begin position="94"/>
        <end position="323"/>
    </location>
</feature>
<dbReference type="SUPFAM" id="SSF51445">
    <property type="entry name" value="(Trans)glycosidases"/>
    <property type="match status" value="1"/>
</dbReference>
<organism evidence="15 16">
    <name type="scientific">Eremothecium sinecaudum</name>
    <dbReference type="NCBI Taxonomy" id="45286"/>
    <lineage>
        <taxon>Eukaryota</taxon>
        <taxon>Fungi</taxon>
        <taxon>Dikarya</taxon>
        <taxon>Ascomycota</taxon>
        <taxon>Saccharomycotina</taxon>
        <taxon>Saccharomycetes</taxon>
        <taxon>Saccharomycetales</taxon>
        <taxon>Saccharomycetaceae</taxon>
        <taxon>Eremothecium</taxon>
    </lineage>
</organism>
<protein>
    <recommendedName>
        <fullName evidence="9">Glucosidase II subunit alpha</fullName>
    </recommendedName>
</protein>
<dbReference type="InterPro" id="IPR017853">
    <property type="entry name" value="GH"/>
</dbReference>